<dbReference type="OrthoDB" id="2345088at2759"/>
<accession>A0A8H3MF04</accession>
<name>A0A8H3MF04_9GLOM</name>
<dbReference type="AlphaFoldDB" id="A0A8H3MF04"/>
<evidence type="ECO:0000313" key="1">
    <source>
        <dbReference type="EMBL" id="GET02722.1"/>
    </source>
</evidence>
<evidence type="ECO:0000313" key="2">
    <source>
        <dbReference type="Proteomes" id="UP000615446"/>
    </source>
</evidence>
<dbReference type="Proteomes" id="UP000615446">
    <property type="component" value="Unassembled WGS sequence"/>
</dbReference>
<protein>
    <submittedName>
        <fullName evidence="1">Uncharacterized protein</fullName>
    </submittedName>
</protein>
<comment type="caution">
    <text evidence="1">The sequence shown here is derived from an EMBL/GenBank/DDBJ whole genome shotgun (WGS) entry which is preliminary data.</text>
</comment>
<reference evidence="1" key="1">
    <citation type="submission" date="2019-10" db="EMBL/GenBank/DDBJ databases">
        <title>Conservation and host-specific expression of non-tandemly repeated heterogenous ribosome RNA gene in arbuscular mycorrhizal fungi.</title>
        <authorList>
            <person name="Maeda T."/>
            <person name="Kobayashi Y."/>
            <person name="Nakagawa T."/>
            <person name="Ezawa T."/>
            <person name="Yamaguchi K."/>
            <person name="Bino T."/>
            <person name="Nishimoto Y."/>
            <person name="Shigenobu S."/>
            <person name="Kawaguchi M."/>
        </authorList>
    </citation>
    <scope>NUCLEOTIDE SEQUENCE</scope>
    <source>
        <strain evidence="1">HR1</strain>
    </source>
</reference>
<sequence length="288" mass="33105">MNLFKQDVECSDVLKEILSIQTKKYPKMDLVDLRPKSTFSQALPIDIFMKYNSEFEKKHEGLIPNEIHKFLSDFLSRDLSVEEWLNQIDDLRASNQDPLLIALVRIIRGSMPQFVRAISLGIFNPLLGISRSHLNSFVHPCIEATLWHIAKVNYEFGSRPTTGAREEEQVSDTNKVASNLKKLYMKIIEDCIENGRKLPRNLEVFGAQRIGLRLYLYTLNFCGKFILHEVDNVKLPGDFSDLVTYYEAILKWALLANKSALHIEEVQQEARTSGVSYIKNLDAIKEEI</sequence>
<gene>
    <name evidence="1" type="ORF">RCL2_002909200</name>
</gene>
<dbReference type="EMBL" id="BLAL01000315">
    <property type="protein sequence ID" value="GET02722.1"/>
    <property type="molecule type" value="Genomic_DNA"/>
</dbReference>
<proteinExistence type="predicted"/>
<organism evidence="1 2">
    <name type="scientific">Rhizophagus clarus</name>
    <dbReference type="NCBI Taxonomy" id="94130"/>
    <lineage>
        <taxon>Eukaryota</taxon>
        <taxon>Fungi</taxon>
        <taxon>Fungi incertae sedis</taxon>
        <taxon>Mucoromycota</taxon>
        <taxon>Glomeromycotina</taxon>
        <taxon>Glomeromycetes</taxon>
        <taxon>Glomerales</taxon>
        <taxon>Glomeraceae</taxon>
        <taxon>Rhizophagus</taxon>
    </lineage>
</organism>